<evidence type="ECO:0000313" key="1">
    <source>
        <dbReference type="EMBL" id="KAK1121426.1"/>
    </source>
</evidence>
<protein>
    <submittedName>
        <fullName evidence="1">Uncharacterized protein</fullName>
    </submittedName>
</protein>
<comment type="caution">
    <text evidence="1">The sequence shown here is derived from an EMBL/GenBank/DDBJ whole genome shotgun (WGS) entry which is preliminary data.</text>
</comment>
<gene>
    <name evidence="1" type="ORF">K0M31_010228</name>
</gene>
<name>A0AA40FLQ6_9HYME</name>
<reference evidence="1" key="1">
    <citation type="submission" date="2021-10" db="EMBL/GenBank/DDBJ databases">
        <title>Melipona bicolor Genome sequencing and assembly.</title>
        <authorList>
            <person name="Araujo N.S."/>
            <person name="Arias M.C."/>
        </authorList>
    </citation>
    <scope>NUCLEOTIDE SEQUENCE</scope>
    <source>
        <strain evidence="1">USP_2M_L1-L4_2017</strain>
        <tissue evidence="1">Whole body</tissue>
    </source>
</reference>
<keyword evidence="2" id="KW-1185">Reference proteome</keyword>
<dbReference type="AlphaFoldDB" id="A0AA40FLQ6"/>
<organism evidence="1 2">
    <name type="scientific">Melipona bicolor</name>
    <dbReference type="NCBI Taxonomy" id="60889"/>
    <lineage>
        <taxon>Eukaryota</taxon>
        <taxon>Metazoa</taxon>
        <taxon>Ecdysozoa</taxon>
        <taxon>Arthropoda</taxon>
        <taxon>Hexapoda</taxon>
        <taxon>Insecta</taxon>
        <taxon>Pterygota</taxon>
        <taxon>Neoptera</taxon>
        <taxon>Endopterygota</taxon>
        <taxon>Hymenoptera</taxon>
        <taxon>Apocrita</taxon>
        <taxon>Aculeata</taxon>
        <taxon>Apoidea</taxon>
        <taxon>Anthophila</taxon>
        <taxon>Apidae</taxon>
        <taxon>Melipona</taxon>
    </lineage>
</organism>
<proteinExistence type="predicted"/>
<accession>A0AA40FLQ6</accession>
<dbReference type="EMBL" id="JAHYIQ010000026">
    <property type="protein sequence ID" value="KAK1121426.1"/>
    <property type="molecule type" value="Genomic_DNA"/>
</dbReference>
<evidence type="ECO:0000313" key="2">
    <source>
        <dbReference type="Proteomes" id="UP001177670"/>
    </source>
</evidence>
<sequence>MLHRGHASPEPPARDRGKTIVNLVAKRPPDQMPHDHVRRRRGIWCEAQCSTLIFTGGLGLGNFSVSLVDCTSVKKPRVLGDI</sequence>
<dbReference type="Proteomes" id="UP001177670">
    <property type="component" value="Unassembled WGS sequence"/>
</dbReference>